<keyword evidence="1" id="KW-0732">Signal</keyword>
<sequence>MTFRFRSLLIALAALAVPLPALAAPGGTATMTGTASATIITPISIVATAPLRFGVMARPTAAGTVTVSTAGTVSTSGGMVGNTAIAQGSSGPQAGKFRVSGEPGRQFFVTLPAAATVTRSGGSMTITLFTVGALTGSPVGTLDIAVGGTLAVGAAQPIGTYNGTYQITASYN</sequence>
<dbReference type="OrthoDB" id="7509184at2"/>
<proteinExistence type="predicted"/>
<gene>
    <name evidence="2" type="ORF">NSE01_31580</name>
</gene>
<dbReference type="RefSeq" id="WP_147160650.1">
    <property type="nucleotide sequence ID" value="NZ_BJYR01000021.1"/>
</dbReference>
<evidence type="ECO:0008006" key="4">
    <source>
        <dbReference type="Google" id="ProtNLM"/>
    </source>
</evidence>
<dbReference type="EMBL" id="BJYR01000021">
    <property type="protein sequence ID" value="GEO01326.1"/>
    <property type="molecule type" value="Genomic_DNA"/>
</dbReference>
<dbReference type="AlphaFoldDB" id="A0A512ANR0"/>
<reference evidence="2 3" key="1">
    <citation type="submission" date="2019-07" db="EMBL/GenBank/DDBJ databases">
        <title>Whole genome shotgun sequence of Novosphingobium sediminis NBRC 106119.</title>
        <authorList>
            <person name="Hosoyama A."/>
            <person name="Uohara A."/>
            <person name="Ohji S."/>
            <person name="Ichikawa N."/>
        </authorList>
    </citation>
    <scope>NUCLEOTIDE SEQUENCE [LARGE SCALE GENOMIC DNA]</scope>
    <source>
        <strain evidence="2 3">NBRC 106119</strain>
    </source>
</reference>
<evidence type="ECO:0000313" key="2">
    <source>
        <dbReference type="EMBL" id="GEO01326.1"/>
    </source>
</evidence>
<dbReference type="Pfam" id="PF14352">
    <property type="entry name" value="DUF4402"/>
    <property type="match status" value="1"/>
</dbReference>
<feature type="chain" id="PRO_5021705107" description="DUF4402 domain-containing protein" evidence="1">
    <location>
        <begin position="24"/>
        <end position="172"/>
    </location>
</feature>
<dbReference type="InterPro" id="IPR025514">
    <property type="entry name" value="DUF4402"/>
</dbReference>
<feature type="signal peptide" evidence="1">
    <location>
        <begin position="1"/>
        <end position="23"/>
    </location>
</feature>
<comment type="caution">
    <text evidence="2">The sequence shown here is derived from an EMBL/GenBank/DDBJ whole genome shotgun (WGS) entry which is preliminary data.</text>
</comment>
<name>A0A512ANR0_9SPHN</name>
<dbReference type="Proteomes" id="UP000321464">
    <property type="component" value="Unassembled WGS sequence"/>
</dbReference>
<evidence type="ECO:0000313" key="3">
    <source>
        <dbReference type="Proteomes" id="UP000321464"/>
    </source>
</evidence>
<protein>
    <recommendedName>
        <fullName evidence="4">DUF4402 domain-containing protein</fullName>
    </recommendedName>
</protein>
<keyword evidence="3" id="KW-1185">Reference proteome</keyword>
<organism evidence="2 3">
    <name type="scientific">Novosphingobium sediminis</name>
    <dbReference type="NCBI Taxonomy" id="707214"/>
    <lineage>
        <taxon>Bacteria</taxon>
        <taxon>Pseudomonadati</taxon>
        <taxon>Pseudomonadota</taxon>
        <taxon>Alphaproteobacteria</taxon>
        <taxon>Sphingomonadales</taxon>
        <taxon>Sphingomonadaceae</taxon>
        <taxon>Novosphingobium</taxon>
    </lineage>
</organism>
<accession>A0A512ANR0</accession>
<evidence type="ECO:0000256" key="1">
    <source>
        <dbReference type="SAM" id="SignalP"/>
    </source>
</evidence>